<reference evidence="2 3" key="1">
    <citation type="submission" date="2015-07" db="EMBL/GenBank/DDBJ databases">
        <title>Comparative genomics of the Sigatoka disease complex on banana suggests a link between parallel evolutionary changes in Pseudocercospora fijiensis and Pseudocercospora eumusae and increased virulence on the banana host.</title>
        <authorList>
            <person name="Chang T.-C."/>
            <person name="Salvucci A."/>
            <person name="Crous P.W."/>
            <person name="Stergiopoulos I."/>
        </authorList>
    </citation>
    <scope>NUCLEOTIDE SEQUENCE [LARGE SCALE GENOMIC DNA]</scope>
    <source>
        <strain evidence="2 3">CBS 114824</strain>
    </source>
</reference>
<name>A0A139HFV1_9PEZI</name>
<accession>A0A139HFV1</accession>
<dbReference type="Proteomes" id="UP000070133">
    <property type="component" value="Unassembled WGS sequence"/>
</dbReference>
<sequence>MVFQQDLGPIPEDRFIVRVKRKSRLVVEHLRTTLPKLVSTTEESPIQAWINDVHIQQAEDEVPQQTSVKHTTRKEPENAERGQLKHRQSQESERRYGNSNLNVVETCRVYWGVLCNTAWAGRLRKTFSSS</sequence>
<protein>
    <submittedName>
        <fullName evidence="2">Uncharacterized protein</fullName>
    </submittedName>
</protein>
<evidence type="ECO:0000313" key="2">
    <source>
        <dbReference type="EMBL" id="KXT01239.1"/>
    </source>
</evidence>
<dbReference type="EMBL" id="LFZN01000059">
    <property type="protein sequence ID" value="KXT01239.1"/>
    <property type="molecule type" value="Genomic_DNA"/>
</dbReference>
<organism evidence="2 3">
    <name type="scientific">Pseudocercospora eumusae</name>
    <dbReference type="NCBI Taxonomy" id="321146"/>
    <lineage>
        <taxon>Eukaryota</taxon>
        <taxon>Fungi</taxon>
        <taxon>Dikarya</taxon>
        <taxon>Ascomycota</taxon>
        <taxon>Pezizomycotina</taxon>
        <taxon>Dothideomycetes</taxon>
        <taxon>Dothideomycetidae</taxon>
        <taxon>Mycosphaerellales</taxon>
        <taxon>Mycosphaerellaceae</taxon>
        <taxon>Pseudocercospora</taxon>
    </lineage>
</organism>
<keyword evidence="3" id="KW-1185">Reference proteome</keyword>
<proteinExistence type="predicted"/>
<evidence type="ECO:0000313" key="3">
    <source>
        <dbReference type="Proteomes" id="UP000070133"/>
    </source>
</evidence>
<evidence type="ECO:0000256" key="1">
    <source>
        <dbReference type="SAM" id="MobiDB-lite"/>
    </source>
</evidence>
<dbReference type="AlphaFoldDB" id="A0A139HFV1"/>
<feature type="compositionally biased region" description="Basic and acidic residues" evidence="1">
    <location>
        <begin position="73"/>
        <end position="96"/>
    </location>
</feature>
<feature type="region of interest" description="Disordered" evidence="1">
    <location>
        <begin position="60"/>
        <end position="97"/>
    </location>
</feature>
<gene>
    <name evidence="2" type="ORF">AC578_3809</name>
</gene>
<dbReference type="OrthoDB" id="10344035at2759"/>
<comment type="caution">
    <text evidence="2">The sequence shown here is derived from an EMBL/GenBank/DDBJ whole genome shotgun (WGS) entry which is preliminary data.</text>
</comment>